<evidence type="ECO:0000259" key="1">
    <source>
        <dbReference type="Pfam" id="PF13380"/>
    </source>
</evidence>
<dbReference type="InterPro" id="IPR003781">
    <property type="entry name" value="CoA-bd"/>
</dbReference>
<evidence type="ECO:0000313" key="3">
    <source>
        <dbReference type="Proteomes" id="UP000636010"/>
    </source>
</evidence>
<name>A0ABQ1LHP8_9BACT</name>
<feature type="domain" description="CoA-binding" evidence="1">
    <location>
        <begin position="3"/>
        <end position="116"/>
    </location>
</feature>
<dbReference type="EMBL" id="BMEC01000002">
    <property type="protein sequence ID" value="GGC23583.1"/>
    <property type="molecule type" value="Genomic_DNA"/>
</dbReference>
<dbReference type="Gene3D" id="3.40.50.720">
    <property type="entry name" value="NAD(P)-binding Rossmann-like Domain"/>
    <property type="match status" value="1"/>
</dbReference>
<dbReference type="Proteomes" id="UP000636010">
    <property type="component" value="Unassembled WGS sequence"/>
</dbReference>
<protein>
    <submittedName>
        <fullName evidence="2">CoA-binding protein</fullName>
    </submittedName>
</protein>
<dbReference type="Pfam" id="PF13380">
    <property type="entry name" value="CoA_binding_2"/>
    <property type="match status" value="1"/>
</dbReference>
<dbReference type="SUPFAM" id="SSF51735">
    <property type="entry name" value="NAD(P)-binding Rossmann-fold domains"/>
    <property type="match status" value="1"/>
</dbReference>
<dbReference type="RefSeq" id="WP_188460339.1">
    <property type="nucleotide sequence ID" value="NZ_BAABHU010000002.1"/>
</dbReference>
<gene>
    <name evidence="2" type="ORF">GCM10011506_06080</name>
</gene>
<accession>A0ABQ1LHP8</accession>
<dbReference type="InterPro" id="IPR036291">
    <property type="entry name" value="NAD(P)-bd_dom_sf"/>
</dbReference>
<comment type="caution">
    <text evidence="2">The sequence shown here is derived from an EMBL/GenBank/DDBJ whole genome shotgun (WGS) entry which is preliminary data.</text>
</comment>
<reference evidence="3" key="1">
    <citation type="journal article" date="2019" name="Int. J. Syst. Evol. Microbiol.">
        <title>The Global Catalogue of Microorganisms (GCM) 10K type strain sequencing project: providing services to taxonomists for standard genome sequencing and annotation.</title>
        <authorList>
            <consortium name="The Broad Institute Genomics Platform"/>
            <consortium name="The Broad Institute Genome Sequencing Center for Infectious Disease"/>
            <person name="Wu L."/>
            <person name="Ma J."/>
        </authorList>
    </citation>
    <scope>NUCLEOTIDE SEQUENCE [LARGE SCALE GENOMIC DNA]</scope>
    <source>
        <strain evidence="3">CGMCC 1.10832</strain>
    </source>
</reference>
<keyword evidence="3" id="KW-1185">Reference proteome</keyword>
<proteinExistence type="predicted"/>
<organism evidence="2 3">
    <name type="scientific">Marivirga lumbricoides</name>
    <dbReference type="NCBI Taxonomy" id="1046115"/>
    <lineage>
        <taxon>Bacteria</taxon>
        <taxon>Pseudomonadati</taxon>
        <taxon>Bacteroidota</taxon>
        <taxon>Cytophagia</taxon>
        <taxon>Cytophagales</taxon>
        <taxon>Marivirgaceae</taxon>
        <taxon>Marivirga</taxon>
    </lineage>
</organism>
<sequence length="122" mass="13419">MSKKTLIVGATNNPSRYAYLAAERLTGAGHEIELAGIKKGSVLGQQIQDIKTFPVLKDIDTITLYIGPQHQPEYYDYLIGLKPKRIIFNPGTENPEFAEKAAEKGIETEFACTLVMIGSGVY</sequence>
<evidence type="ECO:0000313" key="2">
    <source>
        <dbReference type="EMBL" id="GGC23583.1"/>
    </source>
</evidence>